<reference evidence="1" key="1">
    <citation type="journal article" date="2017" name="Proc. Natl. Acad. Sci. U.S.A.">
        <title>Comparative genomics uncovers the prolific and distinctive metabolic potential of the cyanobacterial genus Moorea.</title>
        <authorList>
            <person name="Leao T."/>
            <person name="Castelao G."/>
            <person name="Korobeynikov A."/>
            <person name="Monroe E.A."/>
            <person name="Podell S."/>
            <person name="Glukhov E."/>
            <person name="Allen E.E."/>
            <person name="Gerwick W.H."/>
            <person name="Gerwick L."/>
        </authorList>
    </citation>
    <scope>NUCLEOTIDE SEQUENCE</scope>
    <source>
        <strain evidence="1">JHB</strain>
    </source>
</reference>
<name>A0A9Q9SUH2_MOOP1</name>
<dbReference type="Proteomes" id="UP000176944">
    <property type="component" value="Chromosome"/>
</dbReference>
<reference evidence="1" key="2">
    <citation type="submission" date="2022-10" db="EMBL/GenBank/DDBJ databases">
        <authorList>
            <person name="Ngo T.-E."/>
        </authorList>
    </citation>
    <scope>NUCLEOTIDE SEQUENCE</scope>
    <source>
        <strain evidence="1">JHB</strain>
    </source>
</reference>
<dbReference type="EMBL" id="CP017708">
    <property type="protein sequence ID" value="WAN69879.1"/>
    <property type="molecule type" value="Genomic_DNA"/>
</dbReference>
<evidence type="ECO:0000313" key="1">
    <source>
        <dbReference type="EMBL" id="WAN69879.1"/>
    </source>
</evidence>
<accession>A0A9Q9SUH2</accession>
<proteinExistence type="predicted"/>
<gene>
    <name evidence="1" type="ORF">BJP36_37965</name>
</gene>
<sequence length="42" mass="4806">MWSKLLEEGTNNMAYDILSVPPEDREAVIDQLYNPEGRALLN</sequence>
<dbReference type="AlphaFoldDB" id="A0A9Q9SUH2"/>
<organism evidence="1">
    <name type="scientific">Moorena producens (strain JHB)</name>
    <dbReference type="NCBI Taxonomy" id="1454205"/>
    <lineage>
        <taxon>Bacteria</taxon>
        <taxon>Bacillati</taxon>
        <taxon>Cyanobacteriota</taxon>
        <taxon>Cyanophyceae</taxon>
        <taxon>Coleofasciculales</taxon>
        <taxon>Coleofasciculaceae</taxon>
        <taxon>Moorena</taxon>
    </lineage>
</organism>
<protein>
    <submittedName>
        <fullName evidence="1">Uncharacterized protein</fullName>
    </submittedName>
</protein>